<evidence type="ECO:0000313" key="3">
    <source>
        <dbReference type="Proteomes" id="UP000007978"/>
    </source>
</evidence>
<gene>
    <name evidence="2" type="ORF">FPSE_09759</name>
</gene>
<feature type="compositionally biased region" description="Basic residues" evidence="1">
    <location>
        <begin position="210"/>
        <end position="223"/>
    </location>
</feature>
<evidence type="ECO:0000313" key="2">
    <source>
        <dbReference type="EMBL" id="EKJ70066.1"/>
    </source>
</evidence>
<feature type="region of interest" description="Disordered" evidence="1">
    <location>
        <begin position="210"/>
        <end position="267"/>
    </location>
</feature>
<evidence type="ECO:0000256" key="1">
    <source>
        <dbReference type="SAM" id="MobiDB-lite"/>
    </source>
</evidence>
<dbReference type="KEGG" id="fpu:FPSE_09759"/>
<dbReference type="GeneID" id="20368376"/>
<feature type="compositionally biased region" description="Pro residues" evidence="1">
    <location>
        <begin position="246"/>
        <end position="256"/>
    </location>
</feature>
<dbReference type="HOGENOM" id="CLU_018189_0_0_1"/>
<sequence length="597" mass="66913">MLKKVSGPKCRRGEDNKDDGGNLCYFAFRFGFCQESICTCLEEGEPEKLPSVKNGDEVVANDLVDVDLNRLYEVPEGIVTVPPDYDEDSVKTRDENDKMCYIYRGLTDRQDGLESCKKQCQATLDKAEEEGTPSYIPDIGTSFFPPGRALTAGADMLLTGAEMVNWVYKKNEDLAVAFEWWLSPCGGTDLVPDDIKQAYDILSQVPAGRSRFKGPKNIKKGSGKKGDEGNPTDRSAPRPAGGHNPNPKPTPTPTPKPKCSVPKTSETQQLGALHNTLQLLECDSNDKTVTTHMVVTSLTYAANAKPTGVTGTCKETHTQACYHYSSANVNNPHWSTLKCPQEAASTARARGPGVPAPKATDTWKSEHIGRWRHKSHRDEPDCDMDEWPPFYLLSQTSDTFKQSGVDRTGQRMRWLKGDHNTGAARQWRVVCFGPAHDGMTIDDFYKMVKEGKEGPKAVTADITRSNVRDGEITVEERLMHDLPQVDLKVFFDGLKQDYITLKLIPCRGRITIEADKIEERLGEDVITEEEVIAQEGAWGTALDIHYIRQLYRGFGWPLAFRKDEAFNAVDQLMDKLAEHRNEWEPTEEDWDDDDHWC</sequence>
<comment type="caution">
    <text evidence="2">The sequence shown here is derived from an EMBL/GenBank/DDBJ whole genome shotgun (WGS) entry which is preliminary data.</text>
</comment>
<proteinExistence type="predicted"/>
<organism evidence="2 3">
    <name type="scientific">Fusarium pseudograminearum (strain CS3096)</name>
    <name type="common">Wheat and barley crown-rot fungus</name>
    <dbReference type="NCBI Taxonomy" id="1028729"/>
    <lineage>
        <taxon>Eukaryota</taxon>
        <taxon>Fungi</taxon>
        <taxon>Dikarya</taxon>
        <taxon>Ascomycota</taxon>
        <taxon>Pezizomycotina</taxon>
        <taxon>Sordariomycetes</taxon>
        <taxon>Hypocreomycetidae</taxon>
        <taxon>Hypocreales</taxon>
        <taxon>Nectriaceae</taxon>
        <taxon>Fusarium</taxon>
    </lineage>
</organism>
<protein>
    <submittedName>
        <fullName evidence="2">Uncharacterized protein</fullName>
    </submittedName>
</protein>
<dbReference type="OrthoDB" id="5088977at2759"/>
<accession>K3UEK5</accession>
<dbReference type="AlphaFoldDB" id="K3UEK5"/>
<reference evidence="2 3" key="1">
    <citation type="journal article" date="2012" name="PLoS Pathog.">
        <title>Comparative pathogenomics reveals horizontally acquired novel virulence genes in fungi infecting cereal hosts.</title>
        <authorList>
            <person name="Gardiner D.M."/>
            <person name="McDonald M.C."/>
            <person name="Covarelli L."/>
            <person name="Solomon P.S."/>
            <person name="Rusu A.G."/>
            <person name="Marshall M."/>
            <person name="Kazan K."/>
            <person name="Chakraborty S."/>
            <person name="McDonald B.A."/>
            <person name="Manners J.M."/>
        </authorList>
    </citation>
    <scope>NUCLEOTIDE SEQUENCE [LARGE SCALE GENOMIC DNA]</scope>
    <source>
        <strain evidence="2 3">CS3096</strain>
    </source>
</reference>
<dbReference type="EMBL" id="AFNW01000316">
    <property type="protein sequence ID" value="EKJ70066.1"/>
    <property type="molecule type" value="Genomic_DNA"/>
</dbReference>
<keyword evidence="3" id="KW-1185">Reference proteome</keyword>
<dbReference type="Proteomes" id="UP000007978">
    <property type="component" value="Chromosome 3"/>
</dbReference>
<dbReference type="RefSeq" id="XP_009261151.1">
    <property type="nucleotide sequence ID" value="XM_009262876.1"/>
</dbReference>
<name>K3UEK5_FUSPC</name>
<dbReference type="eggNOG" id="KOG2806">
    <property type="taxonomic scope" value="Eukaryota"/>
</dbReference>